<organism evidence="2 3">
    <name type="scientific">Kistimonas scapharcae</name>
    <dbReference type="NCBI Taxonomy" id="1036133"/>
    <lineage>
        <taxon>Bacteria</taxon>
        <taxon>Pseudomonadati</taxon>
        <taxon>Pseudomonadota</taxon>
        <taxon>Gammaproteobacteria</taxon>
        <taxon>Oceanospirillales</taxon>
        <taxon>Endozoicomonadaceae</taxon>
        <taxon>Kistimonas</taxon>
    </lineage>
</organism>
<dbReference type="PANTHER" id="PTHR43798:SF33">
    <property type="entry name" value="HYDROLASE, PUTATIVE (AFU_ORTHOLOGUE AFUA_2G14860)-RELATED"/>
    <property type="match status" value="1"/>
</dbReference>
<dbReference type="SUPFAM" id="SSF53474">
    <property type="entry name" value="alpha/beta-Hydrolases"/>
    <property type="match status" value="1"/>
</dbReference>
<reference evidence="3" key="1">
    <citation type="journal article" date="2019" name="Int. J. Syst. Evol. Microbiol.">
        <title>The Global Catalogue of Microorganisms (GCM) 10K type strain sequencing project: providing services to taxonomists for standard genome sequencing and annotation.</title>
        <authorList>
            <consortium name="The Broad Institute Genomics Platform"/>
            <consortium name="The Broad Institute Genome Sequencing Center for Infectious Disease"/>
            <person name="Wu L."/>
            <person name="Ma J."/>
        </authorList>
    </citation>
    <scope>NUCLEOTIDE SEQUENCE [LARGE SCALE GENOMIC DNA]</scope>
    <source>
        <strain evidence="3">JCM 17805</strain>
    </source>
</reference>
<protein>
    <submittedName>
        <fullName evidence="2">Alpha/beta fold hydrolase</fullName>
    </submittedName>
</protein>
<dbReference type="InterPro" id="IPR000073">
    <property type="entry name" value="AB_hydrolase_1"/>
</dbReference>
<keyword evidence="3" id="KW-1185">Reference proteome</keyword>
<evidence type="ECO:0000313" key="2">
    <source>
        <dbReference type="EMBL" id="GAA4652597.1"/>
    </source>
</evidence>
<dbReference type="RefSeq" id="WP_345199192.1">
    <property type="nucleotide sequence ID" value="NZ_BAABFL010000478.1"/>
</dbReference>
<dbReference type="InterPro" id="IPR029058">
    <property type="entry name" value="AB_hydrolase_fold"/>
</dbReference>
<accession>A0ABP8VA11</accession>
<dbReference type="PANTHER" id="PTHR43798">
    <property type="entry name" value="MONOACYLGLYCEROL LIPASE"/>
    <property type="match status" value="1"/>
</dbReference>
<sequence>MEYTRSFSPRMLDAEPVSIEFGQWLLQYQAFSNPANDHRTPVVFLSGAFQNFRSFRHEVEVFLQDFPVILLDLPSQGSNPQLVPDLSLEDMACLLKGFLDVCSVERINLIGISYGSLLASLFATEFPERIEKLLLSGTTPMGRPALMRTLEESLHLCREGRIKEFAAGCVTTMINHYHVEQTGLGRTHQKLLFRQVSRLDEAERERFLQNTQRLIDFKGFDKYPQCPTLVATGEYDHFTLPCENAAFALRCPRSTFALIHNADHMSIFARREGTCRLFYHFLTGRPLSSCKDFQVMNRVAMITMERRISPRLVPIRNGACILKTESGEKIAARIDDINFFGTRLSLKENRTLNLDERNLELQIDSIGVSLSVHILEQDDEQLRGHFIHIDLQTAERFRQYLNDDSYFMDQQPLALFEEEFVADIAG</sequence>
<gene>
    <name evidence="2" type="ORF">GCM10023116_48810</name>
</gene>
<dbReference type="EMBL" id="BAABFL010000478">
    <property type="protein sequence ID" value="GAA4652597.1"/>
    <property type="molecule type" value="Genomic_DNA"/>
</dbReference>
<dbReference type="Gene3D" id="3.40.50.1820">
    <property type="entry name" value="alpha/beta hydrolase"/>
    <property type="match status" value="1"/>
</dbReference>
<evidence type="ECO:0000313" key="3">
    <source>
        <dbReference type="Proteomes" id="UP001500604"/>
    </source>
</evidence>
<evidence type="ECO:0000259" key="1">
    <source>
        <dbReference type="Pfam" id="PF00561"/>
    </source>
</evidence>
<keyword evidence="2" id="KW-0378">Hydrolase</keyword>
<dbReference type="InterPro" id="IPR050266">
    <property type="entry name" value="AB_hydrolase_sf"/>
</dbReference>
<comment type="caution">
    <text evidence="2">The sequence shown here is derived from an EMBL/GenBank/DDBJ whole genome shotgun (WGS) entry which is preliminary data.</text>
</comment>
<dbReference type="PRINTS" id="PR00111">
    <property type="entry name" value="ABHYDROLASE"/>
</dbReference>
<proteinExistence type="predicted"/>
<dbReference type="GO" id="GO:0016787">
    <property type="term" value="F:hydrolase activity"/>
    <property type="evidence" value="ECO:0007669"/>
    <property type="project" value="UniProtKB-KW"/>
</dbReference>
<dbReference type="Proteomes" id="UP001500604">
    <property type="component" value="Unassembled WGS sequence"/>
</dbReference>
<name>A0ABP8VA11_9GAMM</name>
<feature type="domain" description="AB hydrolase-1" evidence="1">
    <location>
        <begin position="41"/>
        <end position="268"/>
    </location>
</feature>
<dbReference type="Pfam" id="PF00561">
    <property type="entry name" value="Abhydrolase_1"/>
    <property type="match status" value="1"/>
</dbReference>